<dbReference type="InterPro" id="IPR011008">
    <property type="entry name" value="Dimeric_a/b-barrel"/>
</dbReference>
<dbReference type="RefSeq" id="WP_185273818.1">
    <property type="nucleotide sequence ID" value="NZ_CP055156.1"/>
</dbReference>
<dbReference type="Pfam" id="PF03992">
    <property type="entry name" value="ABM"/>
    <property type="match status" value="1"/>
</dbReference>
<evidence type="ECO:0000259" key="1">
    <source>
        <dbReference type="PROSITE" id="PS51725"/>
    </source>
</evidence>
<keyword evidence="2" id="KW-0560">Oxidoreductase</keyword>
<reference evidence="2 3" key="1">
    <citation type="journal article" date="2018" name="Int. J. Syst. Evol. Microbiol.">
        <title>Adhaeribacter swui sp. nov., isolated from wet mud.</title>
        <authorList>
            <person name="Kim D.U."/>
            <person name="Kim K.W."/>
            <person name="Kang M.S."/>
            <person name="Kim J.Y."/>
            <person name="Jang J.H."/>
            <person name="Kim M.K."/>
        </authorList>
    </citation>
    <scope>NUCLEOTIDE SEQUENCE [LARGE SCALE GENOMIC DNA]</scope>
    <source>
        <strain evidence="2 3">KCTC 52873</strain>
    </source>
</reference>
<sequence>MTAITKDCSVEIIRYAIPPEQQTIFEQAYTEAGILLQNAPYCLGYELIKGVDEPQNYLLTIYWTSLHDHLNGFRKSASFGQFFNLVRPFYAHIQEMKHYEPTNLVWQKPS</sequence>
<dbReference type="PROSITE" id="PS51725">
    <property type="entry name" value="ABM"/>
    <property type="match status" value="1"/>
</dbReference>
<dbReference type="AlphaFoldDB" id="A0A7G7G782"/>
<keyword evidence="3" id="KW-1185">Reference proteome</keyword>
<name>A0A7G7G782_9BACT</name>
<proteinExistence type="predicted"/>
<dbReference type="Gene3D" id="3.30.70.100">
    <property type="match status" value="1"/>
</dbReference>
<dbReference type="InterPro" id="IPR007138">
    <property type="entry name" value="ABM_dom"/>
</dbReference>
<gene>
    <name evidence="2" type="ORF">HUW51_09820</name>
</gene>
<evidence type="ECO:0000313" key="2">
    <source>
        <dbReference type="EMBL" id="QNF33016.1"/>
    </source>
</evidence>
<evidence type="ECO:0000313" key="3">
    <source>
        <dbReference type="Proteomes" id="UP000515237"/>
    </source>
</evidence>
<protein>
    <submittedName>
        <fullName evidence="2">Antibiotic biosynthesis monooxygenase</fullName>
    </submittedName>
</protein>
<dbReference type="KEGG" id="aswu:HUW51_09820"/>
<dbReference type="Proteomes" id="UP000515237">
    <property type="component" value="Chromosome"/>
</dbReference>
<keyword evidence="2" id="KW-0503">Monooxygenase</keyword>
<dbReference type="GO" id="GO:0004497">
    <property type="term" value="F:monooxygenase activity"/>
    <property type="evidence" value="ECO:0007669"/>
    <property type="project" value="UniProtKB-KW"/>
</dbReference>
<accession>A0A7G7G782</accession>
<organism evidence="2 3">
    <name type="scientific">Adhaeribacter swui</name>
    <dbReference type="NCBI Taxonomy" id="2086471"/>
    <lineage>
        <taxon>Bacteria</taxon>
        <taxon>Pseudomonadati</taxon>
        <taxon>Bacteroidota</taxon>
        <taxon>Cytophagia</taxon>
        <taxon>Cytophagales</taxon>
        <taxon>Hymenobacteraceae</taxon>
        <taxon>Adhaeribacter</taxon>
    </lineage>
</organism>
<feature type="domain" description="ABM" evidence="1">
    <location>
        <begin position="9"/>
        <end position="99"/>
    </location>
</feature>
<dbReference type="SUPFAM" id="SSF54909">
    <property type="entry name" value="Dimeric alpha+beta barrel"/>
    <property type="match status" value="1"/>
</dbReference>
<dbReference type="EMBL" id="CP055156">
    <property type="protein sequence ID" value="QNF33016.1"/>
    <property type="molecule type" value="Genomic_DNA"/>
</dbReference>